<dbReference type="AlphaFoldDB" id="A0A1H9Y4C3"/>
<sequence>MEYSNLPSDRHLLMSLWSETLKGYRRLTECADIMTSNVPFAVTQA</sequence>
<proteinExistence type="predicted"/>
<evidence type="ECO:0000313" key="2">
    <source>
        <dbReference type="Proteomes" id="UP000183339"/>
    </source>
</evidence>
<dbReference type="EMBL" id="FOHI01000001">
    <property type="protein sequence ID" value="SES63675.1"/>
    <property type="molecule type" value="Genomic_DNA"/>
</dbReference>
<reference evidence="1 2" key="1">
    <citation type="submission" date="2016-10" db="EMBL/GenBank/DDBJ databases">
        <authorList>
            <person name="de Groot N.N."/>
        </authorList>
    </citation>
    <scope>NUCLEOTIDE SEQUENCE [LARGE SCALE GENOMIC DNA]</scope>
    <source>
        <strain evidence="1 2">Nl7</strain>
    </source>
</reference>
<name>A0A1H9Y4C3_9PROT</name>
<dbReference type="Proteomes" id="UP000183339">
    <property type="component" value="Unassembled WGS sequence"/>
</dbReference>
<evidence type="ECO:0000313" key="1">
    <source>
        <dbReference type="EMBL" id="SES63675.1"/>
    </source>
</evidence>
<organism evidence="1 2">
    <name type="scientific">Nitrosospira multiformis</name>
    <dbReference type="NCBI Taxonomy" id="1231"/>
    <lineage>
        <taxon>Bacteria</taxon>
        <taxon>Pseudomonadati</taxon>
        <taxon>Pseudomonadota</taxon>
        <taxon>Betaproteobacteria</taxon>
        <taxon>Nitrosomonadales</taxon>
        <taxon>Nitrosomonadaceae</taxon>
        <taxon>Nitrosospira</taxon>
    </lineage>
</organism>
<protein>
    <submittedName>
        <fullName evidence="1">Uncharacterized protein</fullName>
    </submittedName>
</protein>
<gene>
    <name evidence="1" type="ORF">SAMN05216412_10134</name>
</gene>
<accession>A0A1H9Y4C3</accession>